<keyword evidence="4" id="KW-0808">Transferase</keyword>
<dbReference type="Pfam" id="PF18389">
    <property type="entry name" value="TrmO_C"/>
    <property type="match status" value="1"/>
</dbReference>
<evidence type="ECO:0000313" key="5">
    <source>
        <dbReference type="Proteomes" id="UP000229340"/>
    </source>
</evidence>
<evidence type="ECO:0000256" key="1">
    <source>
        <dbReference type="ARBA" id="ARBA00022691"/>
    </source>
</evidence>
<proteinExistence type="inferred from homology"/>
<dbReference type="PROSITE" id="PS51668">
    <property type="entry name" value="TSAA_2"/>
    <property type="match status" value="1"/>
</dbReference>
<protein>
    <submittedName>
        <fullName evidence="4">tRNA (N6-threonylcarbamoyladenosine(37)-N6)-methyltransferase TrmO</fullName>
    </submittedName>
</protein>
<dbReference type="InterPro" id="IPR041369">
    <property type="entry name" value="TrmO_C"/>
</dbReference>
<feature type="domain" description="TsaA-like" evidence="3">
    <location>
        <begin position="8"/>
        <end position="152"/>
    </location>
</feature>
<dbReference type="GO" id="GO:0008168">
    <property type="term" value="F:methyltransferase activity"/>
    <property type="evidence" value="ECO:0007669"/>
    <property type="project" value="UniProtKB-KW"/>
</dbReference>
<dbReference type="Pfam" id="PF01980">
    <property type="entry name" value="TrmO_N"/>
    <property type="match status" value="1"/>
</dbReference>
<evidence type="ECO:0000313" key="4">
    <source>
        <dbReference type="EMBL" id="ATR78801.1"/>
    </source>
</evidence>
<dbReference type="SUPFAM" id="SSF118196">
    <property type="entry name" value="YaeB-like"/>
    <property type="match status" value="1"/>
</dbReference>
<evidence type="ECO:0000259" key="3">
    <source>
        <dbReference type="PROSITE" id="PS51668"/>
    </source>
</evidence>
<dbReference type="GO" id="GO:0032259">
    <property type="term" value="P:methylation"/>
    <property type="evidence" value="ECO:0007669"/>
    <property type="project" value="UniProtKB-KW"/>
</dbReference>
<sequence length="243" mass="27348">MLPQQITLPIIGIVNSPLKQKFGTPRQPNLVDINATISMLPPYNVLSAFEGIAQFSHLWIIWQFHHNRVNTNQSNFQPTVRPPRLGGNQKIGVFASRSMYRPANIGLSVVKFSHIENSEAGLRLHIIGADMVDGTPVIDIKPYLPYSDSIDDAIAGYASQKPVIKSVHWHPDLLQDLSNIAVKSQLKQTDWQTIEQLIAQDPRPAYRQQALNTPFVMRYQNVDVHFSQIADSVLQIQAIELLN</sequence>
<dbReference type="PANTHER" id="PTHR12818">
    <property type="entry name" value="TRNA (ADENINE(37)-N6)-METHYLTRANSFERASE"/>
    <property type="match status" value="1"/>
</dbReference>
<gene>
    <name evidence="4" type="primary">tsaA</name>
    <name evidence="4" type="ORF">NP7_05730</name>
</gene>
<dbReference type="InterPro" id="IPR036413">
    <property type="entry name" value="YaeB-like_sf"/>
</dbReference>
<dbReference type="Gene3D" id="2.40.30.70">
    <property type="entry name" value="YaeB-like"/>
    <property type="match status" value="1"/>
</dbReference>
<dbReference type="InterPro" id="IPR040372">
    <property type="entry name" value="YaeB-like"/>
</dbReference>
<name>A0A2D2LUU2_FAUOS</name>
<organism evidence="4 5">
    <name type="scientific">Faucicola osloensis</name>
    <name type="common">Moraxella osloensis</name>
    <dbReference type="NCBI Taxonomy" id="34062"/>
    <lineage>
        <taxon>Bacteria</taxon>
        <taxon>Pseudomonadati</taxon>
        <taxon>Pseudomonadota</taxon>
        <taxon>Gammaproteobacteria</taxon>
        <taxon>Moraxellales</taxon>
        <taxon>Moraxellaceae</taxon>
        <taxon>Faucicola</taxon>
    </lineage>
</organism>
<dbReference type="EMBL" id="CP024443">
    <property type="protein sequence ID" value="ATR78801.1"/>
    <property type="molecule type" value="Genomic_DNA"/>
</dbReference>
<dbReference type="InterPro" id="IPR036414">
    <property type="entry name" value="YaeB_N_sf"/>
</dbReference>
<reference evidence="5" key="1">
    <citation type="submission" date="2017-11" db="EMBL/GenBank/DDBJ databases">
        <title>Complete genome sequence of Moraxella osloensis NP7 isolated from human skin.</title>
        <authorList>
            <person name="Lee K."/>
            <person name="Lim J.Y."/>
            <person name="Hwang I."/>
        </authorList>
    </citation>
    <scope>NUCLEOTIDE SEQUENCE [LARGE SCALE GENOMIC DNA]</scope>
    <source>
        <strain evidence="5">NP7</strain>
    </source>
</reference>
<dbReference type="STRING" id="34062.AXE82_01860"/>
<dbReference type="CDD" id="cd09281">
    <property type="entry name" value="UPF0066"/>
    <property type="match status" value="1"/>
</dbReference>
<accession>A0A2D2LUU2</accession>
<dbReference type="PANTHER" id="PTHR12818:SF0">
    <property type="entry name" value="TRNA (ADENINE(37)-N6)-METHYLTRANSFERASE"/>
    <property type="match status" value="1"/>
</dbReference>
<comment type="similarity">
    <text evidence="2">Belongs to the tRNA methyltransferase O family.</text>
</comment>
<keyword evidence="1" id="KW-0949">S-adenosyl-L-methionine</keyword>
<dbReference type="InterPro" id="IPR023370">
    <property type="entry name" value="TrmO-like_N"/>
</dbReference>
<evidence type="ECO:0000256" key="2">
    <source>
        <dbReference type="ARBA" id="ARBA00033753"/>
    </source>
</evidence>
<dbReference type="NCBIfam" id="TIGR00104">
    <property type="entry name" value="tRNA_TsaA"/>
    <property type="match status" value="1"/>
</dbReference>
<dbReference type="AlphaFoldDB" id="A0A2D2LUU2"/>
<dbReference type="RefSeq" id="WP_100270053.1">
    <property type="nucleotide sequence ID" value="NZ_CP024443.1"/>
</dbReference>
<keyword evidence="4" id="KW-0489">Methyltransferase</keyword>
<dbReference type="Proteomes" id="UP000229340">
    <property type="component" value="Chromosome"/>
</dbReference>
<dbReference type="Gene3D" id="3.30.2310.10">
    <property type="entry name" value="YaeB-like"/>
    <property type="match status" value="1"/>
</dbReference>